<organism evidence="1 2">
    <name type="scientific">Plakobranchus ocellatus</name>
    <dbReference type="NCBI Taxonomy" id="259542"/>
    <lineage>
        <taxon>Eukaryota</taxon>
        <taxon>Metazoa</taxon>
        <taxon>Spiralia</taxon>
        <taxon>Lophotrochozoa</taxon>
        <taxon>Mollusca</taxon>
        <taxon>Gastropoda</taxon>
        <taxon>Heterobranchia</taxon>
        <taxon>Euthyneura</taxon>
        <taxon>Panpulmonata</taxon>
        <taxon>Sacoglossa</taxon>
        <taxon>Placobranchoidea</taxon>
        <taxon>Plakobranchidae</taxon>
        <taxon>Plakobranchus</taxon>
    </lineage>
</organism>
<comment type="caution">
    <text evidence="1">The sequence shown here is derived from an EMBL/GenBank/DDBJ whole genome shotgun (WGS) entry which is preliminary data.</text>
</comment>
<evidence type="ECO:0000313" key="1">
    <source>
        <dbReference type="EMBL" id="GFN88021.1"/>
    </source>
</evidence>
<gene>
    <name evidence="1" type="ORF">PoB_001452700</name>
</gene>
<protein>
    <submittedName>
        <fullName evidence="1">Uncharacterized protein</fullName>
    </submittedName>
</protein>
<dbReference type="AlphaFoldDB" id="A0AAV3YYF8"/>
<proteinExistence type="predicted"/>
<reference evidence="1 2" key="1">
    <citation type="journal article" date="2021" name="Elife">
        <title>Chloroplast acquisition without the gene transfer in kleptoplastic sea slugs, Plakobranchus ocellatus.</title>
        <authorList>
            <person name="Maeda T."/>
            <person name="Takahashi S."/>
            <person name="Yoshida T."/>
            <person name="Shimamura S."/>
            <person name="Takaki Y."/>
            <person name="Nagai Y."/>
            <person name="Toyoda A."/>
            <person name="Suzuki Y."/>
            <person name="Arimoto A."/>
            <person name="Ishii H."/>
            <person name="Satoh N."/>
            <person name="Nishiyama T."/>
            <person name="Hasebe M."/>
            <person name="Maruyama T."/>
            <person name="Minagawa J."/>
            <person name="Obokata J."/>
            <person name="Shigenobu S."/>
        </authorList>
    </citation>
    <scope>NUCLEOTIDE SEQUENCE [LARGE SCALE GENOMIC DNA]</scope>
</reference>
<sequence length="96" mass="10662">MRKGKKEIDKAVDDYWLKGKSPVQIGMGVVGPSGRSVMMQTLVKSAKCEPVSQYPWPNLRATFTLMCRGSSRGHESKLREVQVTSIEHPIPALSPH</sequence>
<accession>A0AAV3YYF8</accession>
<name>A0AAV3YYF8_9GAST</name>
<evidence type="ECO:0000313" key="2">
    <source>
        <dbReference type="Proteomes" id="UP000735302"/>
    </source>
</evidence>
<keyword evidence="2" id="KW-1185">Reference proteome</keyword>
<dbReference type="Proteomes" id="UP000735302">
    <property type="component" value="Unassembled WGS sequence"/>
</dbReference>
<dbReference type="EMBL" id="BLXT01001819">
    <property type="protein sequence ID" value="GFN88021.1"/>
    <property type="molecule type" value="Genomic_DNA"/>
</dbReference>